<protein>
    <submittedName>
        <fullName evidence="1">Lacal_2735 family protein</fullName>
    </submittedName>
</protein>
<accession>A0ABS7EJS6</accession>
<proteinExistence type="predicted"/>
<evidence type="ECO:0000313" key="1">
    <source>
        <dbReference type="EMBL" id="MBW8192470.1"/>
    </source>
</evidence>
<dbReference type="Proteomes" id="UP001166251">
    <property type="component" value="Unassembled WGS sequence"/>
</dbReference>
<evidence type="ECO:0000313" key="2">
    <source>
        <dbReference type="Proteomes" id="UP001166251"/>
    </source>
</evidence>
<dbReference type="RefSeq" id="WP_220105092.1">
    <property type="nucleotide sequence ID" value="NZ_JAHZSS010000023.1"/>
</dbReference>
<keyword evidence="2" id="KW-1185">Reference proteome</keyword>
<name>A0ABS7EJS6_9GAMM</name>
<organism evidence="1 2">
    <name type="scientific">Neiella holothuriorum</name>
    <dbReference type="NCBI Taxonomy" id="2870530"/>
    <lineage>
        <taxon>Bacteria</taxon>
        <taxon>Pseudomonadati</taxon>
        <taxon>Pseudomonadota</taxon>
        <taxon>Gammaproteobacteria</taxon>
        <taxon>Alteromonadales</taxon>
        <taxon>Echinimonadaceae</taxon>
        <taxon>Neiella</taxon>
    </lineage>
</organism>
<comment type="caution">
    <text evidence="1">The sequence shown here is derived from an EMBL/GenBank/DDBJ whole genome shotgun (WGS) entry which is preliminary data.</text>
</comment>
<gene>
    <name evidence="1" type="ORF">K0504_15635</name>
</gene>
<reference evidence="1" key="1">
    <citation type="submission" date="2021-07" db="EMBL/GenBank/DDBJ databases">
        <title>Neiella marina sp. nov., isolated from the intestinal content of sea cucumber Apostichopus japonicus.</title>
        <authorList>
            <person name="Bai X."/>
        </authorList>
    </citation>
    <scope>NUCLEOTIDE SEQUENCE</scope>
    <source>
        <strain evidence="1">126</strain>
    </source>
</reference>
<dbReference type="NCBIfam" id="NF033487">
    <property type="entry name" value="Lacal_2735_fam"/>
    <property type="match status" value="1"/>
</dbReference>
<sequence>MLNIFKRDPAKKMRKQRTLLLKSAMLAQRKGDMRSFANLSAEAEQLTKEIDKYDE</sequence>
<dbReference type="Pfam" id="PF20027">
    <property type="entry name" value="DUF6435"/>
    <property type="match status" value="1"/>
</dbReference>
<dbReference type="EMBL" id="JAHZSS010000023">
    <property type="protein sequence ID" value="MBW8192470.1"/>
    <property type="molecule type" value="Genomic_DNA"/>
</dbReference>
<dbReference type="InterPro" id="IPR045493">
    <property type="entry name" value="DUF6435"/>
</dbReference>